<gene>
    <name evidence="2" type="ORF">EVOR1521_LOCUS3620</name>
</gene>
<comment type="caution">
    <text evidence="2">The sequence shown here is derived from an EMBL/GenBank/DDBJ whole genome shotgun (WGS) entry which is preliminary data.</text>
</comment>
<accession>A0AA36MIV3</accession>
<dbReference type="PANTHER" id="PTHR24114">
    <property type="entry name" value="LEUCINE RICH REPEAT FAMILY PROTEIN"/>
    <property type="match status" value="1"/>
</dbReference>
<dbReference type="InterPro" id="IPR001611">
    <property type="entry name" value="Leu-rich_rpt"/>
</dbReference>
<organism evidence="2 3">
    <name type="scientific">Effrenium voratum</name>
    <dbReference type="NCBI Taxonomy" id="2562239"/>
    <lineage>
        <taxon>Eukaryota</taxon>
        <taxon>Sar</taxon>
        <taxon>Alveolata</taxon>
        <taxon>Dinophyceae</taxon>
        <taxon>Suessiales</taxon>
        <taxon>Symbiodiniaceae</taxon>
        <taxon>Effrenium</taxon>
    </lineage>
</organism>
<protein>
    <submittedName>
        <fullName evidence="2">Uncharacterized protein</fullName>
    </submittedName>
</protein>
<dbReference type="InterPro" id="IPR032675">
    <property type="entry name" value="LRR_dom_sf"/>
</dbReference>
<sequence>MAEQAARSEVAPAASLPQRQPPHLQTAGGHAGGVGWRSAPDTEYLHFQGWSLDDDYACTVVRQMRLEDLRVINLSENRLTEKFVHFLVEASQRRQLRLESLQLAKNRLGHLGGHALAKLLETMKCPLKHFDVSDNALGDPAAAQICDSLRQACRGTLRGLNLAKNALGRGRLGQALGGLISSAVNLQSLDLHWNKIDAADALPIFLGLKNNCLRQGQLWRLNLAWNCIGVRCVSPDCGCELCVNCTKAVKMLANVFSDCDTLFHLNLSFNSFSATDCAVFAEALASNRSLFGLHLTGNEAYVDDIGMVRPRLVHQDVPQEMEDLVQRERVRRQVDTWVRHTPQQLRPERLGRLVEEVKLANEPFSPSLRRVEKSDAFSENDLGLEKAWVGAQAKVAPFALQVEEVSATESCCWICENWVEQEVCYIPGWSGPDEAQEVFAYFSVDGFTRPSRMTRSLERFWARDFQVAESEPARRPVLENGRLLCFLGSRMLPPSYERIHVVFQVDGVVRVGEHLPKAAFYAQVGADEITEANEIDVQTSARKIFEGDAMDSLFLLEDPRQRQNLMPPRTLTEGRKKRSWSFQRSVFKDYRRDTEASISECFQKDLALTRLDRLWKKLKDRCFDVPAALKVLESHYEFLVAAYCFESIMDCTGRSCGLSLAAFSRLLSSESDGAGDPPAGDPPSAAMLDTSRLPRAQEVMKARSHVPAQLQKEHPLNQGFSFAKADAIYTAILVDVEHLSAMPGLPADGLARFQFLEVLVNCALTEPSAGLPALRHWLQCLGLGRRVLSCRPARPQGLEAAQGV</sequence>
<dbReference type="SUPFAM" id="SSF52047">
    <property type="entry name" value="RNI-like"/>
    <property type="match status" value="1"/>
</dbReference>
<evidence type="ECO:0000313" key="2">
    <source>
        <dbReference type="EMBL" id="CAJ1373934.1"/>
    </source>
</evidence>
<evidence type="ECO:0000313" key="3">
    <source>
        <dbReference type="Proteomes" id="UP001178507"/>
    </source>
</evidence>
<dbReference type="EMBL" id="CAUJNA010000224">
    <property type="protein sequence ID" value="CAJ1373934.1"/>
    <property type="molecule type" value="Genomic_DNA"/>
</dbReference>
<dbReference type="PANTHER" id="PTHR24114:SF2">
    <property type="entry name" value="F-BOX DOMAIN-CONTAINING PROTEIN-RELATED"/>
    <property type="match status" value="1"/>
</dbReference>
<dbReference type="AlphaFoldDB" id="A0AA36MIV3"/>
<dbReference type="Proteomes" id="UP001178507">
    <property type="component" value="Unassembled WGS sequence"/>
</dbReference>
<evidence type="ECO:0000256" key="1">
    <source>
        <dbReference type="SAM" id="MobiDB-lite"/>
    </source>
</evidence>
<feature type="region of interest" description="Disordered" evidence="1">
    <location>
        <begin position="1"/>
        <end position="35"/>
    </location>
</feature>
<dbReference type="Pfam" id="PF13516">
    <property type="entry name" value="LRR_6"/>
    <property type="match status" value="1"/>
</dbReference>
<dbReference type="InterPro" id="IPR052394">
    <property type="entry name" value="LRR-containing"/>
</dbReference>
<keyword evidence="3" id="KW-1185">Reference proteome</keyword>
<proteinExistence type="predicted"/>
<dbReference type="SMART" id="SM00368">
    <property type="entry name" value="LRR_RI"/>
    <property type="match status" value="3"/>
</dbReference>
<reference evidence="2" key="1">
    <citation type="submission" date="2023-08" db="EMBL/GenBank/DDBJ databases">
        <authorList>
            <person name="Chen Y."/>
            <person name="Shah S."/>
            <person name="Dougan E. K."/>
            <person name="Thang M."/>
            <person name="Chan C."/>
        </authorList>
    </citation>
    <scope>NUCLEOTIDE SEQUENCE</scope>
</reference>
<name>A0AA36MIV3_9DINO</name>
<dbReference type="Gene3D" id="3.80.10.10">
    <property type="entry name" value="Ribonuclease Inhibitor"/>
    <property type="match status" value="2"/>
</dbReference>